<gene>
    <name evidence="10" type="ORF">GGQ99_001675</name>
</gene>
<keyword evidence="11" id="KW-1185">Reference proteome</keyword>
<reference evidence="10 11" key="1">
    <citation type="submission" date="2020-08" db="EMBL/GenBank/DDBJ databases">
        <title>Genomic Encyclopedia of Type Strains, Phase IV (KMG-IV): sequencing the most valuable type-strain genomes for metagenomic binning, comparative biology and taxonomic classification.</title>
        <authorList>
            <person name="Goeker M."/>
        </authorList>
    </citation>
    <scope>NUCLEOTIDE SEQUENCE [LARGE SCALE GENOMIC DNA]</scope>
    <source>
        <strain evidence="10 11">DSM 7050</strain>
    </source>
</reference>
<feature type="transmembrane region" description="Helical" evidence="8">
    <location>
        <begin position="88"/>
        <end position="109"/>
    </location>
</feature>
<evidence type="ECO:0000313" key="11">
    <source>
        <dbReference type="Proteomes" id="UP000539538"/>
    </source>
</evidence>
<name>A0ABR6KZH6_9HYPH</name>
<proteinExistence type="inferred from homology"/>
<feature type="transmembrane region" description="Helical" evidence="8">
    <location>
        <begin position="287"/>
        <end position="306"/>
    </location>
</feature>
<feature type="transmembrane region" description="Helical" evidence="8">
    <location>
        <begin position="243"/>
        <end position="267"/>
    </location>
</feature>
<feature type="transmembrane region" description="Helical" evidence="8">
    <location>
        <begin position="169"/>
        <end position="193"/>
    </location>
</feature>
<comment type="caution">
    <text evidence="10">The sequence shown here is derived from an EMBL/GenBank/DDBJ whole genome shotgun (WGS) entry which is preliminary data.</text>
</comment>
<evidence type="ECO:0000256" key="3">
    <source>
        <dbReference type="ARBA" id="ARBA00022475"/>
    </source>
</evidence>
<dbReference type="PRINTS" id="PR01437">
    <property type="entry name" value="NUOXDRDTASE4"/>
</dbReference>
<evidence type="ECO:0000256" key="7">
    <source>
        <dbReference type="RuleBase" id="RU000320"/>
    </source>
</evidence>
<keyword evidence="4 7" id="KW-0812">Transmembrane</keyword>
<dbReference type="InterPro" id="IPR003918">
    <property type="entry name" value="NADH_UbQ_OxRdtase"/>
</dbReference>
<dbReference type="InterPro" id="IPR050586">
    <property type="entry name" value="CPA3_Na-H_Antiporter_D"/>
</dbReference>
<dbReference type="Proteomes" id="UP000539538">
    <property type="component" value="Unassembled WGS sequence"/>
</dbReference>
<feature type="transmembrane region" description="Helical" evidence="8">
    <location>
        <begin position="139"/>
        <end position="157"/>
    </location>
</feature>
<organism evidence="10 11">
    <name type="scientific">Aminobacter niigataensis</name>
    <dbReference type="NCBI Taxonomy" id="83265"/>
    <lineage>
        <taxon>Bacteria</taxon>
        <taxon>Pseudomonadati</taxon>
        <taxon>Pseudomonadota</taxon>
        <taxon>Alphaproteobacteria</taxon>
        <taxon>Hyphomicrobiales</taxon>
        <taxon>Phyllobacteriaceae</taxon>
        <taxon>Aminobacter</taxon>
    </lineage>
</organism>
<feature type="transmembrane region" description="Helical" evidence="8">
    <location>
        <begin position="213"/>
        <end position="231"/>
    </location>
</feature>
<feature type="transmembrane region" description="Helical" evidence="8">
    <location>
        <begin position="450"/>
        <end position="468"/>
    </location>
</feature>
<keyword evidence="3" id="KW-1003">Cell membrane</keyword>
<evidence type="ECO:0000256" key="8">
    <source>
        <dbReference type="SAM" id="Phobius"/>
    </source>
</evidence>
<feature type="domain" description="NADH:quinone oxidoreductase/Mrp antiporter transmembrane" evidence="9">
    <location>
        <begin position="136"/>
        <end position="436"/>
    </location>
</feature>
<evidence type="ECO:0000256" key="2">
    <source>
        <dbReference type="ARBA" id="ARBA00005346"/>
    </source>
</evidence>
<dbReference type="EMBL" id="JACHOT010000001">
    <property type="protein sequence ID" value="MBB4649953.1"/>
    <property type="molecule type" value="Genomic_DNA"/>
</dbReference>
<comment type="similarity">
    <text evidence="2">Belongs to the CPA3 antiporters (TC 2.A.63) subunit D family.</text>
</comment>
<evidence type="ECO:0000259" key="9">
    <source>
        <dbReference type="Pfam" id="PF00361"/>
    </source>
</evidence>
<protein>
    <submittedName>
        <fullName evidence="10">Multicomponent K+:H+ antiporter subunit D</fullName>
    </submittedName>
</protein>
<feature type="transmembrane region" description="Helical" evidence="8">
    <location>
        <begin position="337"/>
        <end position="358"/>
    </location>
</feature>
<evidence type="ECO:0000256" key="1">
    <source>
        <dbReference type="ARBA" id="ARBA00004651"/>
    </source>
</evidence>
<feature type="transmembrane region" description="Helical" evidence="8">
    <location>
        <begin position="116"/>
        <end position="133"/>
    </location>
</feature>
<sequence length="547" mass="57011">MMGFSQHLLILPILLPMAAGAILLLFEERRHSLKAGINIAATALLLGLAFALLRLADTGDAAGGAVTHTYRLGDWTPPFGIVLVLDRLSALMLVLASVLAAATLVFSLARWHKAGPHFHTLFQFLLMGVNGAFLTGDLFNLFVFFEVLLAASYGLMLHGSGAFRVRAGLHYIAINLAASLLFLIGVSLIYGVTGTLNMADLAMRIPEVAPENQALLAAGAAVLGIAFLVKAGMWPLCFWLPSAYMAASAPASALFAILSKVGFYVLLRLTLLLFGADAGPLAGFGSQVLLIGGMATIAFGAFGVLASQSLGRLAGYSILVSSGTLLAAVGLGDQAVVSGAMFYVVSSTITVSALFLMIELVERAQEPAANLLTVTMEAYGDDIEPEEEDEEEVGVVMPGALAILGVCFGCLGLLLAGLPPLSGFIGKFALINAIFNPQGLGTAAGGPDSVGWILTALLILSGLAALLAMMRTGIRTFWAPLEVIVPRVLVVEIVPIILLIGLCFLLTVQAGAVMRYTDAAAQALHEPRSYIEGVLPGSESASGVSTQ</sequence>
<feature type="transmembrane region" description="Helical" evidence="8">
    <location>
        <begin position="38"/>
        <end position="56"/>
    </location>
</feature>
<accession>A0ABR6KZH6</accession>
<keyword evidence="6 8" id="KW-0472">Membrane</keyword>
<evidence type="ECO:0000256" key="5">
    <source>
        <dbReference type="ARBA" id="ARBA00022989"/>
    </source>
</evidence>
<evidence type="ECO:0000313" key="10">
    <source>
        <dbReference type="EMBL" id="MBB4649953.1"/>
    </source>
</evidence>
<dbReference type="PANTHER" id="PTHR42703">
    <property type="entry name" value="NADH DEHYDROGENASE"/>
    <property type="match status" value="1"/>
</dbReference>
<evidence type="ECO:0000256" key="4">
    <source>
        <dbReference type="ARBA" id="ARBA00022692"/>
    </source>
</evidence>
<dbReference type="RefSeq" id="WP_183261969.1">
    <property type="nucleotide sequence ID" value="NZ_BAAAVZ010000003.1"/>
</dbReference>
<keyword evidence="5 8" id="KW-1133">Transmembrane helix</keyword>
<feature type="transmembrane region" description="Helical" evidence="8">
    <location>
        <begin position="489"/>
        <end position="508"/>
    </location>
</feature>
<dbReference type="InterPro" id="IPR001750">
    <property type="entry name" value="ND/Mrp_TM"/>
</dbReference>
<feature type="transmembrane region" description="Helical" evidence="8">
    <location>
        <begin position="6"/>
        <end position="26"/>
    </location>
</feature>
<dbReference type="PANTHER" id="PTHR42703:SF1">
    <property type="entry name" value="NA(+)_H(+) ANTIPORTER SUBUNIT D1"/>
    <property type="match status" value="1"/>
</dbReference>
<feature type="transmembrane region" description="Helical" evidence="8">
    <location>
        <begin position="313"/>
        <end position="331"/>
    </location>
</feature>
<feature type="transmembrane region" description="Helical" evidence="8">
    <location>
        <begin position="395"/>
        <end position="418"/>
    </location>
</feature>
<evidence type="ECO:0000256" key="6">
    <source>
        <dbReference type="ARBA" id="ARBA00023136"/>
    </source>
</evidence>
<dbReference type="Pfam" id="PF00361">
    <property type="entry name" value="Proton_antipo_M"/>
    <property type="match status" value="1"/>
</dbReference>
<comment type="subcellular location">
    <subcellularLocation>
        <location evidence="1">Cell membrane</location>
        <topology evidence="1">Multi-pass membrane protein</topology>
    </subcellularLocation>
    <subcellularLocation>
        <location evidence="7">Membrane</location>
        <topology evidence="7">Multi-pass membrane protein</topology>
    </subcellularLocation>
</comment>
<dbReference type="NCBIfam" id="NF009309">
    <property type="entry name" value="PRK12666.1"/>
    <property type="match status" value="1"/>
</dbReference>